<dbReference type="FunFam" id="1.20.120.1630:FF:000021">
    <property type="entry name" value="Polyprenol reductase 1"/>
    <property type="match status" value="1"/>
</dbReference>
<dbReference type="EC" id="1.3.1.22" evidence="3 19"/>
<evidence type="ECO:0000256" key="15">
    <source>
        <dbReference type="ARBA" id="ARBA00048095"/>
    </source>
</evidence>
<evidence type="ECO:0000256" key="13">
    <source>
        <dbReference type="ARBA" id="ARBA00046320"/>
    </source>
</evidence>
<dbReference type="Pfam" id="PF02544">
    <property type="entry name" value="Steroid_dh"/>
    <property type="match status" value="1"/>
</dbReference>
<feature type="transmembrane region" description="Helical" evidence="19">
    <location>
        <begin position="72"/>
        <end position="92"/>
    </location>
</feature>
<accession>A0A3P8UZ94</accession>
<organism evidence="21 22">
    <name type="scientific">Cynoglossus semilaevis</name>
    <name type="common">Tongue sole</name>
    <dbReference type="NCBI Taxonomy" id="244447"/>
    <lineage>
        <taxon>Eukaryota</taxon>
        <taxon>Metazoa</taxon>
        <taxon>Chordata</taxon>
        <taxon>Craniata</taxon>
        <taxon>Vertebrata</taxon>
        <taxon>Euteleostomi</taxon>
        <taxon>Actinopterygii</taxon>
        <taxon>Neopterygii</taxon>
        <taxon>Teleostei</taxon>
        <taxon>Neoteleostei</taxon>
        <taxon>Acanthomorphata</taxon>
        <taxon>Carangaria</taxon>
        <taxon>Pleuronectiformes</taxon>
        <taxon>Pleuronectoidei</taxon>
        <taxon>Cynoglossidae</taxon>
        <taxon>Cynoglossinae</taxon>
        <taxon>Cynoglossus</taxon>
    </lineage>
</organism>
<evidence type="ECO:0000256" key="8">
    <source>
        <dbReference type="ARBA" id="ARBA00022989"/>
    </source>
</evidence>
<dbReference type="CTD" id="79644"/>
<dbReference type="Ensembl" id="ENSCSET00000005620.1">
    <property type="protein sequence ID" value="ENSCSEP00000005560.1"/>
    <property type="gene ID" value="ENSCSEG00000003597.1"/>
</dbReference>
<dbReference type="KEGG" id="csem:103376703"/>
<evidence type="ECO:0000256" key="19">
    <source>
        <dbReference type="RuleBase" id="RU367081"/>
    </source>
</evidence>
<keyword evidence="6 19" id="KW-0256">Endoplasmic reticulum</keyword>
<evidence type="ECO:0000256" key="4">
    <source>
        <dbReference type="ARBA" id="ARBA00012522"/>
    </source>
</evidence>
<dbReference type="GO" id="GO:0006488">
    <property type="term" value="P:dolichol-linked oligosaccharide biosynthetic process"/>
    <property type="evidence" value="ECO:0007669"/>
    <property type="project" value="UniProtKB-UniRule"/>
</dbReference>
<reference evidence="21" key="2">
    <citation type="submission" date="2025-08" db="UniProtKB">
        <authorList>
            <consortium name="Ensembl"/>
        </authorList>
    </citation>
    <scope>IDENTIFICATION</scope>
</reference>
<keyword evidence="7 19" id="KW-0521">NADP</keyword>
<evidence type="ECO:0000256" key="14">
    <source>
        <dbReference type="ARBA" id="ARBA00047186"/>
    </source>
</evidence>
<dbReference type="OMA" id="RFYETNF"/>
<dbReference type="GO" id="GO:0016095">
    <property type="term" value="P:polyprenol catabolic process"/>
    <property type="evidence" value="ECO:0007669"/>
    <property type="project" value="UniProtKB-UniRule"/>
</dbReference>
<comment type="pathway">
    <text evidence="2 19">Protein modification; protein glycosylation.</text>
</comment>
<feature type="transmembrane region" description="Helical" evidence="19">
    <location>
        <begin position="188"/>
        <end position="209"/>
    </location>
</feature>
<comment type="subcellular location">
    <subcellularLocation>
        <location evidence="1">Endoplasmic reticulum membrane</location>
        <topology evidence="1">Multi-pass membrane protein</topology>
    </subcellularLocation>
</comment>
<dbReference type="GeneTree" id="ENSGT00500000044920"/>
<feature type="transmembrane region" description="Helical" evidence="19">
    <location>
        <begin position="158"/>
        <end position="176"/>
    </location>
</feature>
<dbReference type="EC" id="1.3.1.94" evidence="4 19"/>
<dbReference type="GO" id="GO:0102389">
    <property type="term" value="F:polyprenol reductase activity"/>
    <property type="evidence" value="ECO:0007669"/>
    <property type="project" value="UniProtKB-UniRule"/>
</dbReference>
<dbReference type="InParanoid" id="A0A3P8UZ94"/>
<dbReference type="AlphaFoldDB" id="A0A3P8UZ94"/>
<dbReference type="PANTHER" id="PTHR14624">
    <property type="entry name" value="DFG10 PROTEIN"/>
    <property type="match status" value="1"/>
</dbReference>
<dbReference type="RefSeq" id="XP_008305406.1">
    <property type="nucleotide sequence ID" value="XM_008307184.3"/>
</dbReference>
<dbReference type="GeneID" id="103376703"/>
<evidence type="ECO:0000313" key="21">
    <source>
        <dbReference type="Ensembl" id="ENSCSEP00000005560.1"/>
    </source>
</evidence>
<feature type="transmembrane region" description="Helical" evidence="19">
    <location>
        <begin position="128"/>
        <end position="152"/>
    </location>
</feature>
<evidence type="ECO:0000259" key="20">
    <source>
        <dbReference type="Pfam" id="PF02544"/>
    </source>
</evidence>
<comment type="catalytic activity">
    <reaction evidence="16">
        <text>a 3-oxo-5alpha-steroid + NADP(+) = a 3-oxo-Delta(4)-steroid + NADPH + H(+)</text>
        <dbReference type="Rhea" id="RHEA:54384"/>
        <dbReference type="ChEBI" id="CHEBI:13601"/>
        <dbReference type="ChEBI" id="CHEBI:15378"/>
        <dbReference type="ChEBI" id="CHEBI:47909"/>
        <dbReference type="ChEBI" id="CHEBI:57783"/>
        <dbReference type="ChEBI" id="CHEBI:58349"/>
        <dbReference type="EC" id="1.3.1.22"/>
    </reaction>
    <physiologicalReaction direction="right-to-left" evidence="16">
        <dbReference type="Rhea" id="RHEA:54386"/>
    </physiologicalReaction>
</comment>
<dbReference type="UniPathway" id="UPA00378"/>
<dbReference type="InterPro" id="IPR001104">
    <property type="entry name" value="3-oxo-5_a-steroid_4-DH_C"/>
</dbReference>
<dbReference type="GO" id="GO:0160198">
    <property type="term" value="F:polyprenal reductase activity"/>
    <property type="evidence" value="ECO:0007669"/>
    <property type="project" value="UniProtKB-EC"/>
</dbReference>
<comment type="similarity">
    <text evidence="13 19">Belongs to the steroid 5-alpha reductase family. Polyprenal reductase subfamily.</text>
</comment>
<evidence type="ECO:0000256" key="1">
    <source>
        <dbReference type="ARBA" id="ARBA00004477"/>
    </source>
</evidence>
<comment type="function">
    <text evidence="12">Plays a key role in early steps of protein N-linked glycosylation by being involved in the conversion of polyprenol into dolichol. Acts as a polyprenal reductase that mediates the reduction of polyprenal into dolichal in a NADP-dependent mechanism. Dolichols are required for the synthesis of dolichol-linked monosaccharides and the oligosaccharide precursor used for N-glycosylation. Also able to convert testosterone (T) into 5-alpha-dihydrotestosterone (DHT).</text>
</comment>
<evidence type="ECO:0000256" key="10">
    <source>
        <dbReference type="ARBA" id="ARBA00023098"/>
    </source>
</evidence>
<keyword evidence="8 19" id="KW-1133">Transmembrane helix</keyword>
<evidence type="ECO:0000256" key="17">
    <source>
        <dbReference type="ARBA" id="ARBA00049397"/>
    </source>
</evidence>
<evidence type="ECO:0000256" key="6">
    <source>
        <dbReference type="ARBA" id="ARBA00022824"/>
    </source>
</evidence>
<dbReference type="GO" id="GO:0047751">
    <property type="term" value="F:3-oxo-5-alpha-steroid 4-dehydrogenase (NADP+) activity"/>
    <property type="evidence" value="ECO:0007669"/>
    <property type="project" value="UniProtKB-UniRule"/>
</dbReference>
<keyword evidence="5 19" id="KW-0812">Transmembrane</keyword>
<evidence type="ECO:0000256" key="9">
    <source>
        <dbReference type="ARBA" id="ARBA00023002"/>
    </source>
</evidence>
<evidence type="ECO:0000256" key="18">
    <source>
        <dbReference type="ARBA" id="ARBA00049427"/>
    </source>
</evidence>
<reference evidence="21" key="3">
    <citation type="submission" date="2025-09" db="UniProtKB">
        <authorList>
            <consortium name="Ensembl"/>
        </authorList>
    </citation>
    <scope>IDENTIFICATION</scope>
</reference>
<dbReference type="OrthoDB" id="541710at2759"/>
<keyword evidence="11 19" id="KW-0472">Membrane</keyword>
<dbReference type="Proteomes" id="UP000265120">
    <property type="component" value="Chromosome 2"/>
</dbReference>
<dbReference type="GO" id="GO:0005789">
    <property type="term" value="C:endoplasmic reticulum membrane"/>
    <property type="evidence" value="ECO:0007669"/>
    <property type="project" value="UniProtKB-SubCell"/>
</dbReference>
<evidence type="ECO:0000256" key="2">
    <source>
        <dbReference type="ARBA" id="ARBA00004922"/>
    </source>
</evidence>
<dbReference type="InterPro" id="IPR039698">
    <property type="entry name" value="Dfg10/SRD5A3"/>
</dbReference>
<comment type="catalytic activity">
    <reaction evidence="18 19">
        <text>a di-trans,poly-cis-dolichal + NADP(+) = a di-trans,poly-cis-polyprenal + NADPH + H(+)</text>
        <dbReference type="Rhea" id="RHEA:80727"/>
        <dbReference type="Rhea" id="RHEA-COMP:19536"/>
        <dbReference type="Rhea" id="RHEA-COMP:19537"/>
        <dbReference type="ChEBI" id="CHEBI:15378"/>
        <dbReference type="ChEBI" id="CHEBI:57783"/>
        <dbReference type="ChEBI" id="CHEBI:58349"/>
        <dbReference type="ChEBI" id="CHEBI:231623"/>
        <dbReference type="ChEBI" id="CHEBI:231637"/>
        <dbReference type="EC" id="1.3.1.94"/>
    </reaction>
    <physiologicalReaction direction="right-to-left" evidence="18 19">
        <dbReference type="Rhea" id="RHEA:80729"/>
    </physiologicalReaction>
</comment>
<evidence type="ECO:0000256" key="7">
    <source>
        <dbReference type="ARBA" id="ARBA00022857"/>
    </source>
</evidence>
<proteinExistence type="inferred from homology"/>
<protein>
    <recommendedName>
        <fullName evidence="14 19">Polyprenal reductase</fullName>
        <ecNumber evidence="3 19">1.3.1.22</ecNumber>
        <ecNumber evidence="4 19">1.3.1.94</ecNumber>
    </recommendedName>
</protein>
<evidence type="ECO:0000313" key="22">
    <source>
        <dbReference type="Proteomes" id="UP000265120"/>
    </source>
</evidence>
<evidence type="ECO:0000256" key="16">
    <source>
        <dbReference type="ARBA" id="ARBA00048765"/>
    </source>
</evidence>
<name>A0A3P8UZ94_CYNSE</name>
<comment type="catalytic activity">
    <reaction evidence="17">
        <text>17beta-hydroxy-5alpha-androstan-3-one + NADP(+) = testosterone + NADPH + H(+)</text>
        <dbReference type="Rhea" id="RHEA:50820"/>
        <dbReference type="ChEBI" id="CHEBI:15378"/>
        <dbReference type="ChEBI" id="CHEBI:16330"/>
        <dbReference type="ChEBI" id="CHEBI:17347"/>
        <dbReference type="ChEBI" id="CHEBI:57783"/>
        <dbReference type="ChEBI" id="CHEBI:58349"/>
        <dbReference type="EC" id="1.3.1.22"/>
    </reaction>
    <physiologicalReaction direction="right-to-left" evidence="17">
        <dbReference type="Rhea" id="RHEA:50822"/>
    </physiologicalReaction>
</comment>
<evidence type="ECO:0000256" key="12">
    <source>
        <dbReference type="ARBA" id="ARBA00045898"/>
    </source>
</evidence>
<feature type="domain" description="3-oxo-5-alpha-steroid 4-dehydrogenase C-terminal" evidence="20">
    <location>
        <begin position="192"/>
        <end position="311"/>
    </location>
</feature>
<feature type="transmembrane region" description="Helical" evidence="19">
    <location>
        <begin position="7"/>
        <end position="32"/>
    </location>
</feature>
<evidence type="ECO:0000256" key="5">
    <source>
        <dbReference type="ARBA" id="ARBA00022692"/>
    </source>
</evidence>
<evidence type="ECO:0000256" key="11">
    <source>
        <dbReference type="ARBA" id="ARBA00023136"/>
    </source>
</evidence>
<dbReference type="PROSITE" id="PS50244">
    <property type="entry name" value="S5A_REDUCTASE"/>
    <property type="match status" value="1"/>
</dbReference>
<keyword evidence="10" id="KW-0443">Lipid metabolism</keyword>
<keyword evidence="9 19" id="KW-0560">Oxidoreductase</keyword>
<sequence length="311" mass="36161">MRWSSAGFFFIDILWCFLACSFFIALCVHNIWRKHKSCRVYMLFQDLIRYGKTKQNGKRDEWLRVLDVPKRWFWHFYLVSVCWNGFLLVSYLKVILQHRSHPSWLLWTVNILTGPLGRADHVPQLSTVLLYLLLWIHSLRRLLECLCVSVFSDGYMNLVQYLFGLGYYIVLGLTVLCSDHVGKETGSLHSQVTWFHVVGVGLFVAASVLQHRSMVLLAGLRIGKSGAVETLAHRIPTGGWFEWVSCPHYFAELLIYISLAFMSESLSITWWLVVLYVLFNQALAAQLCHELYISKYDSYPTNRKAFIPFVF</sequence>
<dbReference type="PANTHER" id="PTHR14624:SF0">
    <property type="entry name" value="POLYPRENOL REDUCTASE"/>
    <property type="match status" value="1"/>
</dbReference>
<dbReference type="FunCoup" id="A0A3P8UZ94">
    <property type="interactions" value="636"/>
</dbReference>
<keyword evidence="22" id="KW-1185">Reference proteome</keyword>
<feature type="transmembrane region" description="Helical" evidence="19">
    <location>
        <begin position="253"/>
        <end position="279"/>
    </location>
</feature>
<comment type="catalytic activity">
    <reaction evidence="15">
        <text>androst-4-ene-3,17-dione + NADPH + H(+) = 5alpha-androstan-3,17-dione + NADP(+)</text>
        <dbReference type="Rhea" id="RHEA:50816"/>
        <dbReference type="ChEBI" id="CHEBI:15378"/>
        <dbReference type="ChEBI" id="CHEBI:15994"/>
        <dbReference type="ChEBI" id="CHEBI:16422"/>
        <dbReference type="ChEBI" id="CHEBI:57783"/>
        <dbReference type="ChEBI" id="CHEBI:58349"/>
    </reaction>
    <physiologicalReaction direction="right-to-left" evidence="15">
        <dbReference type="Rhea" id="RHEA:50818"/>
    </physiologicalReaction>
</comment>
<evidence type="ECO:0000256" key="3">
    <source>
        <dbReference type="ARBA" id="ARBA00012049"/>
    </source>
</evidence>
<dbReference type="Gene3D" id="1.20.120.1630">
    <property type="match status" value="1"/>
</dbReference>
<reference evidence="21 22" key="1">
    <citation type="journal article" date="2014" name="Nat. Genet.">
        <title>Whole-genome sequence of a flatfish provides insights into ZW sex chromosome evolution and adaptation to a benthic lifestyle.</title>
        <authorList>
            <person name="Chen S."/>
            <person name="Zhang G."/>
            <person name="Shao C."/>
            <person name="Huang Q."/>
            <person name="Liu G."/>
            <person name="Zhang P."/>
            <person name="Song W."/>
            <person name="An N."/>
            <person name="Chalopin D."/>
            <person name="Volff J.N."/>
            <person name="Hong Y."/>
            <person name="Li Q."/>
            <person name="Sha Z."/>
            <person name="Zhou H."/>
            <person name="Xie M."/>
            <person name="Yu Q."/>
            <person name="Liu Y."/>
            <person name="Xiang H."/>
            <person name="Wang N."/>
            <person name="Wu K."/>
            <person name="Yang C."/>
            <person name="Zhou Q."/>
            <person name="Liao X."/>
            <person name="Yang L."/>
            <person name="Hu Q."/>
            <person name="Zhang J."/>
            <person name="Meng L."/>
            <person name="Jin L."/>
            <person name="Tian Y."/>
            <person name="Lian J."/>
            <person name="Yang J."/>
            <person name="Miao G."/>
            <person name="Liu S."/>
            <person name="Liang Z."/>
            <person name="Yan F."/>
            <person name="Li Y."/>
            <person name="Sun B."/>
            <person name="Zhang H."/>
            <person name="Zhang J."/>
            <person name="Zhu Y."/>
            <person name="Du M."/>
            <person name="Zhao Y."/>
            <person name="Schartl M."/>
            <person name="Tang Q."/>
            <person name="Wang J."/>
        </authorList>
    </citation>
    <scope>NUCLEOTIDE SEQUENCE</scope>
</reference>
<dbReference type="STRING" id="244447.ENSCSEP00000005560"/>